<evidence type="ECO:0000313" key="10">
    <source>
        <dbReference type="Proteomes" id="UP000049828"/>
    </source>
</evidence>
<dbReference type="GO" id="GO:0005886">
    <property type="term" value="C:plasma membrane"/>
    <property type="evidence" value="ECO:0007669"/>
    <property type="project" value="UniProtKB-SubCell"/>
</dbReference>
<comment type="similarity">
    <text evidence="2">Belongs to the auxin efflux carrier (TC 2.A.69) family.</text>
</comment>
<dbReference type="Pfam" id="PF03547">
    <property type="entry name" value="Mem_trans"/>
    <property type="match status" value="1"/>
</dbReference>
<sequence length="317" mass="34328">MENFIYSINVTMPIFLVMVIGYILKQIGMLNDNFVTVANKFNFKVTLPFMLFKDIAGVDIKAVFDIKYVLFCAIVSTICFWVVWGTAKLLVRDKTIRGAFVQSSFRGSAAVMGLAFIQNIYGSSAMGPLMIVSAVPLYNIFSVIVLTFEANDSTGIDKKAKIRQAGINICKNPIILSILAGLIVGLLGIQFPTLVNKTVSNVAQMATPLALITIGAGFEGRKALAKIAPTMASSMIKLVLQPLVFLPVAAWMGFSGEKMIAILIMLASPTTPSCYIMAKSMNNDEVLTASVIVTTTLMAAFTLTGWIFLLKTLGYIG</sequence>
<protein>
    <recommendedName>
        <fullName evidence="11">AEC family transporter</fullName>
    </recommendedName>
</protein>
<gene>
    <name evidence="9" type="ORF">RIL183_27461</name>
</gene>
<keyword evidence="5 8" id="KW-0812">Transmembrane</keyword>
<dbReference type="STRING" id="360807.ERS852392_03056"/>
<organism evidence="9 10">
    <name type="scientific">Roseburia inulinivorans</name>
    <dbReference type="NCBI Taxonomy" id="360807"/>
    <lineage>
        <taxon>Bacteria</taxon>
        <taxon>Bacillati</taxon>
        <taxon>Bacillota</taxon>
        <taxon>Clostridia</taxon>
        <taxon>Lachnospirales</taxon>
        <taxon>Lachnospiraceae</taxon>
        <taxon>Roseburia</taxon>
    </lineage>
</organism>
<name>A0A0M6WTQ6_9FIRM</name>
<dbReference type="Proteomes" id="UP000049828">
    <property type="component" value="Unassembled WGS sequence"/>
</dbReference>
<dbReference type="Gene3D" id="1.20.1530.20">
    <property type="match status" value="1"/>
</dbReference>
<evidence type="ECO:0008006" key="11">
    <source>
        <dbReference type="Google" id="ProtNLM"/>
    </source>
</evidence>
<dbReference type="PANTHER" id="PTHR36838">
    <property type="entry name" value="AUXIN EFFLUX CARRIER FAMILY PROTEIN"/>
    <property type="match status" value="1"/>
</dbReference>
<dbReference type="AlphaFoldDB" id="A0A0M6WTQ6"/>
<feature type="transmembrane region" description="Helical" evidence="8">
    <location>
        <begin position="169"/>
        <end position="189"/>
    </location>
</feature>
<evidence type="ECO:0000256" key="6">
    <source>
        <dbReference type="ARBA" id="ARBA00022989"/>
    </source>
</evidence>
<evidence type="ECO:0000256" key="3">
    <source>
        <dbReference type="ARBA" id="ARBA00022448"/>
    </source>
</evidence>
<evidence type="ECO:0000256" key="5">
    <source>
        <dbReference type="ARBA" id="ARBA00022692"/>
    </source>
</evidence>
<dbReference type="PANTHER" id="PTHR36838:SF4">
    <property type="entry name" value="AUXIN EFFLUX CARRIER FAMILY PROTEIN"/>
    <property type="match status" value="1"/>
</dbReference>
<keyword evidence="10" id="KW-1185">Reference proteome</keyword>
<evidence type="ECO:0000256" key="2">
    <source>
        <dbReference type="ARBA" id="ARBA00010145"/>
    </source>
</evidence>
<accession>A0A0M6WTQ6</accession>
<proteinExistence type="inferred from homology"/>
<dbReference type="OrthoDB" id="9794315at2"/>
<feature type="transmembrane region" description="Helical" evidence="8">
    <location>
        <begin position="68"/>
        <end position="91"/>
    </location>
</feature>
<evidence type="ECO:0000256" key="1">
    <source>
        <dbReference type="ARBA" id="ARBA00004651"/>
    </source>
</evidence>
<reference evidence="10" key="1">
    <citation type="submission" date="2015-05" db="EMBL/GenBank/DDBJ databases">
        <authorList>
            <consortium name="Pathogen Informatics"/>
        </authorList>
    </citation>
    <scope>NUCLEOTIDE SEQUENCE [LARGE SCALE GENOMIC DNA]</scope>
    <source>
        <strain evidence="10">L1-83</strain>
    </source>
</reference>
<evidence type="ECO:0000256" key="7">
    <source>
        <dbReference type="ARBA" id="ARBA00023136"/>
    </source>
</evidence>
<keyword evidence="4" id="KW-1003">Cell membrane</keyword>
<feature type="transmembrane region" description="Helical" evidence="8">
    <location>
        <begin position="290"/>
        <end position="309"/>
    </location>
</feature>
<feature type="transmembrane region" description="Helical" evidence="8">
    <location>
        <begin position="127"/>
        <end position="148"/>
    </location>
</feature>
<comment type="subcellular location">
    <subcellularLocation>
        <location evidence="1">Cell membrane</location>
        <topology evidence="1">Multi-pass membrane protein</topology>
    </subcellularLocation>
</comment>
<evidence type="ECO:0000256" key="8">
    <source>
        <dbReference type="SAM" id="Phobius"/>
    </source>
</evidence>
<dbReference type="RefSeq" id="WP_055040000.1">
    <property type="nucleotide sequence ID" value="NZ_CATYLF010000026.1"/>
</dbReference>
<keyword evidence="3" id="KW-0813">Transport</keyword>
<dbReference type="EMBL" id="CVRS01000085">
    <property type="protein sequence ID" value="CRL40808.1"/>
    <property type="molecule type" value="Genomic_DNA"/>
</dbReference>
<feature type="transmembrane region" description="Helical" evidence="8">
    <location>
        <begin position="6"/>
        <end position="24"/>
    </location>
</feature>
<keyword evidence="6 8" id="KW-1133">Transmembrane helix</keyword>
<evidence type="ECO:0000256" key="4">
    <source>
        <dbReference type="ARBA" id="ARBA00022475"/>
    </source>
</evidence>
<dbReference type="InterPro" id="IPR038770">
    <property type="entry name" value="Na+/solute_symporter_sf"/>
</dbReference>
<evidence type="ECO:0000313" key="9">
    <source>
        <dbReference type="EMBL" id="CRL40808.1"/>
    </source>
</evidence>
<feature type="transmembrane region" description="Helical" evidence="8">
    <location>
        <begin position="103"/>
        <end position="121"/>
    </location>
</feature>
<keyword evidence="7 8" id="KW-0472">Membrane</keyword>
<dbReference type="InterPro" id="IPR004776">
    <property type="entry name" value="Mem_transp_PIN-like"/>
</dbReference>
<dbReference type="GO" id="GO:0055085">
    <property type="term" value="P:transmembrane transport"/>
    <property type="evidence" value="ECO:0007669"/>
    <property type="project" value="InterPro"/>
</dbReference>